<dbReference type="AlphaFoldDB" id="A0A380FJY6"/>
<sequence>MDEYIQLWRDGKIILNQERIDLIKYLEETVLVKDHIHFDEDTIENCIKFINKWYFPVQLYQKFVIAFIFLMDDELETPYLLNSHYSWGVVLVRMDLSVPISDFMTTPIHGIKKYDISIVANSEDQAKTSFNEIYDCLLEHKRNKTGERPKAPYEVSKTEIKIELQVQLSNTTHLIRKPKMADVKDVLFLMRLLYMKRQIW</sequence>
<accession>A0A380FJY6</accession>
<dbReference type="EMBL" id="UHDK01000001">
    <property type="protein sequence ID" value="SUM33773.1"/>
    <property type="molecule type" value="Genomic_DNA"/>
</dbReference>
<evidence type="ECO:0000313" key="1">
    <source>
        <dbReference type="EMBL" id="SUM33773.1"/>
    </source>
</evidence>
<evidence type="ECO:0000313" key="2">
    <source>
        <dbReference type="Proteomes" id="UP000255277"/>
    </source>
</evidence>
<gene>
    <name evidence="1" type="ORF">NCTC12195_03242</name>
</gene>
<dbReference type="STRING" id="1293.SH09_03925"/>
<dbReference type="Proteomes" id="UP000255277">
    <property type="component" value="Unassembled WGS sequence"/>
</dbReference>
<organism evidence="1 2">
    <name type="scientific">Staphylococcus gallinarum</name>
    <dbReference type="NCBI Taxonomy" id="1293"/>
    <lineage>
        <taxon>Bacteria</taxon>
        <taxon>Bacillati</taxon>
        <taxon>Bacillota</taxon>
        <taxon>Bacilli</taxon>
        <taxon>Bacillales</taxon>
        <taxon>Staphylococcaceae</taxon>
        <taxon>Staphylococcus</taxon>
    </lineage>
</organism>
<protein>
    <submittedName>
        <fullName evidence="1">Phage terminase large subunit</fullName>
    </submittedName>
</protein>
<proteinExistence type="predicted"/>
<name>A0A380FJY6_STAGA</name>
<reference evidence="1 2" key="1">
    <citation type="submission" date="2018-06" db="EMBL/GenBank/DDBJ databases">
        <authorList>
            <consortium name="Pathogen Informatics"/>
            <person name="Doyle S."/>
        </authorList>
    </citation>
    <scope>NUCLEOTIDE SEQUENCE [LARGE SCALE GENOMIC DNA]</scope>
    <source>
        <strain evidence="1 2">NCTC12195</strain>
    </source>
</reference>